<evidence type="ECO:0000313" key="6">
    <source>
        <dbReference type="EMBL" id="GIH82851.1"/>
    </source>
</evidence>
<feature type="domain" description="Glycosyltransferase subfamily 4-like N-terminal" evidence="5">
    <location>
        <begin position="16"/>
        <end position="169"/>
    </location>
</feature>
<proteinExistence type="predicted"/>
<evidence type="ECO:0000256" key="3">
    <source>
        <dbReference type="SAM" id="MobiDB-lite"/>
    </source>
</evidence>
<dbReference type="AlphaFoldDB" id="A0A8J3RYZ7"/>
<dbReference type="PANTHER" id="PTHR45947:SF3">
    <property type="entry name" value="SULFOQUINOVOSYL TRANSFERASE SQD2"/>
    <property type="match status" value="1"/>
</dbReference>
<dbReference type="GO" id="GO:0016758">
    <property type="term" value="F:hexosyltransferase activity"/>
    <property type="evidence" value="ECO:0007669"/>
    <property type="project" value="TreeGrafter"/>
</dbReference>
<dbReference type="PROSITE" id="PS51257">
    <property type="entry name" value="PROKAR_LIPOPROTEIN"/>
    <property type="match status" value="1"/>
</dbReference>
<dbReference type="InterPro" id="IPR001296">
    <property type="entry name" value="Glyco_trans_1"/>
</dbReference>
<dbReference type="GO" id="GO:1901137">
    <property type="term" value="P:carbohydrate derivative biosynthetic process"/>
    <property type="evidence" value="ECO:0007669"/>
    <property type="project" value="UniProtKB-ARBA"/>
</dbReference>
<feature type="domain" description="Glycosyl transferase family 1" evidence="4">
    <location>
        <begin position="195"/>
        <end position="363"/>
    </location>
</feature>
<keyword evidence="2 6" id="KW-0808">Transferase</keyword>
<evidence type="ECO:0000259" key="4">
    <source>
        <dbReference type="Pfam" id="PF00534"/>
    </source>
</evidence>
<reference evidence="6" key="1">
    <citation type="submission" date="2021-01" db="EMBL/GenBank/DDBJ databases">
        <title>Whole genome shotgun sequence of Planobispora rosea NBRC 15558.</title>
        <authorList>
            <person name="Komaki H."/>
            <person name="Tamura T."/>
        </authorList>
    </citation>
    <scope>NUCLEOTIDE SEQUENCE</scope>
    <source>
        <strain evidence="6">NBRC 15558</strain>
    </source>
</reference>
<organism evidence="6 7">
    <name type="scientific">Planobispora rosea</name>
    <dbReference type="NCBI Taxonomy" id="35762"/>
    <lineage>
        <taxon>Bacteria</taxon>
        <taxon>Bacillati</taxon>
        <taxon>Actinomycetota</taxon>
        <taxon>Actinomycetes</taxon>
        <taxon>Streptosporangiales</taxon>
        <taxon>Streptosporangiaceae</taxon>
        <taxon>Planobispora</taxon>
    </lineage>
</organism>
<dbReference type="EMBL" id="BOOI01000009">
    <property type="protein sequence ID" value="GIH82851.1"/>
    <property type="molecule type" value="Genomic_DNA"/>
</dbReference>
<dbReference type="PANTHER" id="PTHR45947">
    <property type="entry name" value="SULFOQUINOVOSYL TRANSFERASE SQD2"/>
    <property type="match status" value="1"/>
</dbReference>
<accession>A0A8J3RYZ7</accession>
<dbReference type="RefSeq" id="WP_068922571.1">
    <property type="nucleotide sequence ID" value="NZ_BMQP01000004.1"/>
</dbReference>
<protein>
    <submittedName>
        <fullName evidence="6">Glycosyl transferase family 1</fullName>
    </submittedName>
</protein>
<dbReference type="SUPFAM" id="SSF53756">
    <property type="entry name" value="UDP-Glycosyltransferase/glycogen phosphorylase"/>
    <property type="match status" value="1"/>
</dbReference>
<name>A0A8J3RYZ7_PLARO</name>
<gene>
    <name evidence="6" type="ORF">Pro02_12590</name>
</gene>
<keyword evidence="1" id="KW-0328">Glycosyltransferase</keyword>
<evidence type="ECO:0000256" key="2">
    <source>
        <dbReference type="ARBA" id="ARBA00022679"/>
    </source>
</evidence>
<dbReference type="CDD" id="cd03801">
    <property type="entry name" value="GT4_PimA-like"/>
    <property type="match status" value="1"/>
</dbReference>
<dbReference type="OrthoDB" id="9808602at2"/>
<dbReference type="Pfam" id="PF13439">
    <property type="entry name" value="Glyco_transf_4"/>
    <property type="match status" value="1"/>
</dbReference>
<dbReference type="InterPro" id="IPR028098">
    <property type="entry name" value="Glyco_trans_4-like_N"/>
</dbReference>
<evidence type="ECO:0000313" key="7">
    <source>
        <dbReference type="Proteomes" id="UP000655044"/>
    </source>
</evidence>
<evidence type="ECO:0000259" key="5">
    <source>
        <dbReference type="Pfam" id="PF13439"/>
    </source>
</evidence>
<dbReference type="Proteomes" id="UP000655044">
    <property type="component" value="Unassembled WGS sequence"/>
</dbReference>
<dbReference type="Pfam" id="PF00534">
    <property type="entry name" value="Glycos_transf_1"/>
    <property type="match status" value="1"/>
</dbReference>
<dbReference type="FunFam" id="3.40.50.2000:FF:000069">
    <property type="entry name" value="Alpha-(1-6)-phosphatidylinositol monomannoside mannosyltransferase"/>
    <property type="match status" value="1"/>
</dbReference>
<feature type="region of interest" description="Disordered" evidence="3">
    <location>
        <begin position="177"/>
        <end position="197"/>
    </location>
</feature>
<dbReference type="Gene3D" id="3.40.50.2000">
    <property type="entry name" value="Glycogen Phosphorylase B"/>
    <property type="match status" value="2"/>
</dbReference>
<keyword evidence="7" id="KW-1185">Reference proteome</keyword>
<dbReference type="InterPro" id="IPR050194">
    <property type="entry name" value="Glycosyltransferase_grp1"/>
</dbReference>
<evidence type="ECO:0000256" key="1">
    <source>
        <dbReference type="ARBA" id="ARBA00022676"/>
    </source>
</evidence>
<sequence length="387" mass="40787">MKHTLVVTNDFPPRQGGIQSFVHGLVACLPPGSVTVYAPSWPGCEDFDARQPYPVVRHPTSLMLPGRAVARRAAALVAELGCETVVFGAAAPLGLLAPRLRAAGARRVVMLTHGHEASWARVPVARRLLARIGGHADVVTYLGEYTRRLLATVIPEEKLVRLTPGVDTEVFSPDVRRVRPLPSPGGPGARPGEDGLPGGGPVVVCVSRLVPRKGQDTLIRAWPRVLRAVPGARLLLVGGGPYRRRLERLVASLGLRSSIVLTGPVDGADLPRYFALGDVFAMPCRTRLGGIDVEGLGIVYLEASASGLPVLAGSSGGAPDAVLPGETGLVVDGASPDAVADALVELLGDPARARAMGARGRAWAAREWSWERVAARFTELLEPAQTP</sequence>
<comment type="caution">
    <text evidence="6">The sequence shown here is derived from an EMBL/GenBank/DDBJ whole genome shotgun (WGS) entry which is preliminary data.</text>
</comment>